<feature type="transmembrane region" description="Helical" evidence="4">
    <location>
        <begin position="120"/>
        <end position="140"/>
    </location>
</feature>
<evidence type="ECO:0000313" key="6">
    <source>
        <dbReference type="EMBL" id="MCJ8146946.1"/>
    </source>
</evidence>
<dbReference type="Proteomes" id="UP001139701">
    <property type="component" value="Unassembled WGS sequence"/>
</dbReference>
<keyword evidence="7" id="KW-1185">Reference proteome</keyword>
<protein>
    <recommendedName>
        <fullName evidence="1">undecaprenyl-diphosphate phosphatase</fullName>
        <ecNumber evidence="1">3.6.1.27</ecNumber>
    </recommendedName>
    <alternativeName>
        <fullName evidence="2">Undecaprenyl pyrophosphate phosphatase</fullName>
    </alternativeName>
</protein>
<dbReference type="EMBL" id="JAKUML010000012">
    <property type="protein sequence ID" value="MCJ8146946.1"/>
    <property type="molecule type" value="Genomic_DNA"/>
</dbReference>
<comment type="caution">
    <text evidence="6">The sequence shown here is derived from an EMBL/GenBank/DDBJ whole genome shotgun (WGS) entry which is preliminary data.</text>
</comment>
<feature type="transmembrane region" description="Helical" evidence="4">
    <location>
        <begin position="49"/>
        <end position="72"/>
    </location>
</feature>
<evidence type="ECO:0000313" key="7">
    <source>
        <dbReference type="Proteomes" id="UP001139701"/>
    </source>
</evidence>
<reference evidence="6" key="1">
    <citation type="submission" date="2022-02" db="EMBL/GenBank/DDBJ databases">
        <title>Acinetobacter A3.8 sp. nov., isolated from Sediment (Zhairuo Island).</title>
        <authorList>
            <person name="Zheng K."/>
        </authorList>
    </citation>
    <scope>NUCLEOTIDE SEQUENCE</scope>
    <source>
        <strain evidence="6">A3.8</strain>
    </source>
</reference>
<dbReference type="GO" id="GO:0050380">
    <property type="term" value="F:undecaprenyl-diphosphatase activity"/>
    <property type="evidence" value="ECO:0007669"/>
    <property type="project" value="UniProtKB-EC"/>
</dbReference>
<dbReference type="RefSeq" id="WP_241572090.1">
    <property type="nucleotide sequence ID" value="NZ_JAKUML010000012.1"/>
</dbReference>
<dbReference type="EC" id="3.6.1.27" evidence="1"/>
<dbReference type="AlphaFoldDB" id="A0A9X2B6J7"/>
<evidence type="ECO:0000256" key="3">
    <source>
        <dbReference type="ARBA" id="ARBA00047594"/>
    </source>
</evidence>
<dbReference type="CDD" id="cd03392">
    <property type="entry name" value="PAP2_like_2"/>
    <property type="match status" value="1"/>
</dbReference>
<dbReference type="InterPro" id="IPR000326">
    <property type="entry name" value="PAP2/HPO"/>
</dbReference>
<gene>
    <name evidence="6" type="ORF">MKI79_08545</name>
</gene>
<comment type="catalytic activity">
    <reaction evidence="3">
        <text>di-trans,octa-cis-undecaprenyl diphosphate + H2O = di-trans,octa-cis-undecaprenyl phosphate + phosphate + H(+)</text>
        <dbReference type="Rhea" id="RHEA:28094"/>
        <dbReference type="ChEBI" id="CHEBI:15377"/>
        <dbReference type="ChEBI" id="CHEBI:15378"/>
        <dbReference type="ChEBI" id="CHEBI:43474"/>
        <dbReference type="ChEBI" id="CHEBI:58405"/>
        <dbReference type="ChEBI" id="CHEBI:60392"/>
        <dbReference type="EC" id="3.6.1.27"/>
    </reaction>
</comment>
<accession>A0A9X2B6J7</accession>
<feature type="transmembrane region" description="Helical" evidence="4">
    <location>
        <begin position="79"/>
        <end position="100"/>
    </location>
</feature>
<evidence type="ECO:0000256" key="1">
    <source>
        <dbReference type="ARBA" id="ARBA00012374"/>
    </source>
</evidence>
<dbReference type="Gene3D" id="1.20.144.10">
    <property type="entry name" value="Phosphatidic acid phosphatase type 2/haloperoxidase"/>
    <property type="match status" value="2"/>
</dbReference>
<evidence type="ECO:0000256" key="2">
    <source>
        <dbReference type="ARBA" id="ARBA00032707"/>
    </source>
</evidence>
<dbReference type="SUPFAM" id="SSF48317">
    <property type="entry name" value="Acid phosphatase/Vanadium-dependent haloperoxidase"/>
    <property type="match status" value="1"/>
</dbReference>
<dbReference type="PANTHER" id="PTHR14969">
    <property type="entry name" value="SPHINGOSINE-1-PHOSPHATE PHOSPHOHYDROLASE"/>
    <property type="match status" value="1"/>
</dbReference>
<keyword evidence="4" id="KW-0472">Membrane</keyword>
<dbReference type="SMART" id="SM00014">
    <property type="entry name" value="acidPPc"/>
    <property type="match status" value="1"/>
</dbReference>
<dbReference type="PANTHER" id="PTHR14969:SF13">
    <property type="entry name" value="AT30094P"/>
    <property type="match status" value="1"/>
</dbReference>
<sequence length="203" mass="23200">MLLIFILLVLFLIALMLMVFFDPHNAFDQYLMAWVQQYDVSILERSAVLLAYIGSLYGTALIAFLLLVYSLVQHKTKQALILVSGFASTVVVTWLLKWLFARPRPDVLHGTLVETYGSAFPSAHSAYAAMIAVMFVVVLGSNRIVKYWILGIAVLWALLMGWSRVYINAHYPTDVLAGWIIAVLMMFFSAWWMNKFFMKQQFV</sequence>
<feature type="transmembrane region" description="Helical" evidence="4">
    <location>
        <begin position="147"/>
        <end position="169"/>
    </location>
</feature>
<proteinExistence type="predicted"/>
<keyword evidence="4" id="KW-0812">Transmembrane</keyword>
<keyword evidence="4" id="KW-1133">Transmembrane helix</keyword>
<evidence type="ECO:0000259" key="5">
    <source>
        <dbReference type="SMART" id="SM00014"/>
    </source>
</evidence>
<name>A0A9X2B6J7_9GAMM</name>
<organism evidence="6 7">
    <name type="scientific">Acinetobacter sedimenti</name>
    <dbReference type="NCBI Taxonomy" id="2919922"/>
    <lineage>
        <taxon>Bacteria</taxon>
        <taxon>Pseudomonadati</taxon>
        <taxon>Pseudomonadota</taxon>
        <taxon>Gammaproteobacteria</taxon>
        <taxon>Moraxellales</taxon>
        <taxon>Moraxellaceae</taxon>
        <taxon>Acinetobacter</taxon>
    </lineage>
</organism>
<dbReference type="Pfam" id="PF01569">
    <property type="entry name" value="PAP2"/>
    <property type="match status" value="1"/>
</dbReference>
<feature type="transmembrane region" description="Helical" evidence="4">
    <location>
        <begin position="175"/>
        <end position="193"/>
    </location>
</feature>
<dbReference type="InterPro" id="IPR036938">
    <property type="entry name" value="PAP2/HPO_sf"/>
</dbReference>
<evidence type="ECO:0000256" key="4">
    <source>
        <dbReference type="SAM" id="Phobius"/>
    </source>
</evidence>
<feature type="domain" description="Phosphatidic acid phosphatase type 2/haloperoxidase" evidence="5">
    <location>
        <begin position="79"/>
        <end position="190"/>
    </location>
</feature>